<keyword evidence="4" id="KW-1185">Reference proteome</keyword>
<reference evidence="3 4" key="1">
    <citation type="submission" date="2021-09" db="EMBL/GenBank/DDBJ databases">
        <title>The complete genome sequence of a new microorganism.</title>
        <authorList>
            <person name="Zi Z."/>
        </authorList>
    </citation>
    <scope>NUCLEOTIDE SEQUENCE [LARGE SCALE GENOMIC DNA]</scope>
    <source>
        <strain evidence="3 4">WGZ8</strain>
    </source>
</reference>
<dbReference type="RefSeq" id="WP_224312327.1">
    <property type="nucleotide sequence ID" value="NZ_JAIRBM010000004.1"/>
</dbReference>
<dbReference type="InterPro" id="IPR000182">
    <property type="entry name" value="GNAT_dom"/>
</dbReference>
<proteinExistence type="predicted"/>
<feature type="region of interest" description="Disordered" evidence="1">
    <location>
        <begin position="1"/>
        <end position="20"/>
    </location>
</feature>
<dbReference type="InterPro" id="IPR016181">
    <property type="entry name" value="Acyl_CoA_acyltransferase"/>
</dbReference>
<dbReference type="CDD" id="cd04301">
    <property type="entry name" value="NAT_SF"/>
    <property type="match status" value="1"/>
</dbReference>
<dbReference type="Proteomes" id="UP000704176">
    <property type="component" value="Unassembled WGS sequence"/>
</dbReference>
<feature type="domain" description="N-acetyltransferase" evidence="2">
    <location>
        <begin position="23"/>
        <end position="181"/>
    </location>
</feature>
<dbReference type="Gene3D" id="3.40.630.30">
    <property type="match status" value="1"/>
</dbReference>
<evidence type="ECO:0000256" key="1">
    <source>
        <dbReference type="SAM" id="MobiDB-lite"/>
    </source>
</evidence>
<organism evidence="3 4">
    <name type="scientific">Microvirga puerhi</name>
    <dbReference type="NCBI Taxonomy" id="2876078"/>
    <lineage>
        <taxon>Bacteria</taxon>
        <taxon>Pseudomonadati</taxon>
        <taxon>Pseudomonadota</taxon>
        <taxon>Alphaproteobacteria</taxon>
        <taxon>Hyphomicrobiales</taxon>
        <taxon>Methylobacteriaceae</taxon>
        <taxon>Microvirga</taxon>
    </lineage>
</organism>
<sequence>MKPEPSQPDPHPPSRPPVDPGQIVIRAARIDDADAINTMANLPGYRWGTLRMPHQTPETTRKWLESRSPGDLVLVAEVEGRIAANGSITRFLGRRAHAGTLGLGVHDDYQGRGIGSRMLREILAMADDWLGLKRVELTVYTDNSPAISLYERAGFEHEGTHKAYAFRQGRYVDAYAMARLV</sequence>
<dbReference type="GO" id="GO:0016746">
    <property type="term" value="F:acyltransferase activity"/>
    <property type="evidence" value="ECO:0007669"/>
    <property type="project" value="UniProtKB-KW"/>
</dbReference>
<dbReference type="PANTHER" id="PTHR43072">
    <property type="entry name" value="N-ACETYLTRANSFERASE"/>
    <property type="match status" value="1"/>
</dbReference>
<keyword evidence="3" id="KW-0808">Transferase</keyword>
<accession>A0ABS7VKE2</accession>
<gene>
    <name evidence="3" type="ORF">K9B37_06860</name>
</gene>
<name>A0ABS7VKE2_9HYPH</name>
<dbReference type="EC" id="2.3.1.-" evidence="3"/>
<evidence type="ECO:0000259" key="2">
    <source>
        <dbReference type="PROSITE" id="PS51186"/>
    </source>
</evidence>
<dbReference type="Pfam" id="PF00583">
    <property type="entry name" value="Acetyltransf_1"/>
    <property type="match status" value="1"/>
</dbReference>
<dbReference type="PROSITE" id="PS51186">
    <property type="entry name" value="GNAT"/>
    <property type="match status" value="1"/>
</dbReference>
<dbReference type="EMBL" id="JAIRBM010000004">
    <property type="protein sequence ID" value="MBZ6076009.1"/>
    <property type="molecule type" value="Genomic_DNA"/>
</dbReference>
<feature type="compositionally biased region" description="Pro residues" evidence="1">
    <location>
        <begin position="1"/>
        <end position="19"/>
    </location>
</feature>
<evidence type="ECO:0000313" key="3">
    <source>
        <dbReference type="EMBL" id="MBZ6076009.1"/>
    </source>
</evidence>
<keyword evidence="3" id="KW-0012">Acyltransferase</keyword>
<dbReference type="SUPFAM" id="SSF55729">
    <property type="entry name" value="Acyl-CoA N-acyltransferases (Nat)"/>
    <property type="match status" value="1"/>
</dbReference>
<comment type="caution">
    <text evidence="3">The sequence shown here is derived from an EMBL/GenBank/DDBJ whole genome shotgun (WGS) entry which is preliminary data.</text>
</comment>
<protein>
    <submittedName>
        <fullName evidence="3">GNAT family N-acetyltransferase</fullName>
        <ecNumber evidence="3">2.3.1.-</ecNumber>
    </submittedName>
</protein>
<evidence type="ECO:0000313" key="4">
    <source>
        <dbReference type="Proteomes" id="UP000704176"/>
    </source>
</evidence>